<dbReference type="AlphaFoldDB" id="A0A0F9SCF5"/>
<evidence type="ECO:0000313" key="2">
    <source>
        <dbReference type="EMBL" id="KKN66550.1"/>
    </source>
</evidence>
<feature type="domain" description="Nuclease associated modular" evidence="1">
    <location>
        <begin position="105"/>
        <end position="129"/>
    </location>
</feature>
<proteinExistence type="predicted"/>
<reference evidence="2" key="1">
    <citation type="journal article" date="2015" name="Nature">
        <title>Complex archaea that bridge the gap between prokaryotes and eukaryotes.</title>
        <authorList>
            <person name="Spang A."/>
            <person name="Saw J.H."/>
            <person name="Jorgensen S.L."/>
            <person name="Zaremba-Niedzwiedzka K."/>
            <person name="Martijn J."/>
            <person name="Lind A.E."/>
            <person name="van Eijk R."/>
            <person name="Schleper C."/>
            <person name="Guy L."/>
            <person name="Ettema T.J."/>
        </authorList>
    </citation>
    <scope>NUCLEOTIDE SEQUENCE</scope>
</reference>
<gene>
    <name evidence="2" type="ORF">LCGC14_0470190</name>
</gene>
<organism evidence="2">
    <name type="scientific">marine sediment metagenome</name>
    <dbReference type="NCBI Taxonomy" id="412755"/>
    <lineage>
        <taxon>unclassified sequences</taxon>
        <taxon>metagenomes</taxon>
        <taxon>ecological metagenomes</taxon>
    </lineage>
</organism>
<dbReference type="Gene3D" id="3.40.91.30">
    <property type="match status" value="1"/>
</dbReference>
<sequence length="257" mass="30613">MKRILWLDEEKKEIIQMYNNGCKQIEIAEYFNVSQTAISTRLRKWKVSNPDGNRFIRVDIPKNVLYDLYWNKELHPVEIGKKFGCGIAPIHRKMKQYGIPTRTKSEARMGKLNPIYGVGHTEEARKKMSEAFTNGRKIGFNSHWGKGSYYDTPHQGRKWMRSGWEVKVADYLTRNNINWYYEYKWLKVKYGVNYLPDFYLPDKEKYIEVKGRKKKKDLEKIILAQQKYNIELWDGEELLKRGIVNNSGVAEINRKYR</sequence>
<dbReference type="GO" id="GO:0003677">
    <property type="term" value="F:DNA binding"/>
    <property type="evidence" value="ECO:0007669"/>
    <property type="project" value="InterPro"/>
</dbReference>
<dbReference type="EMBL" id="LAZR01000497">
    <property type="protein sequence ID" value="KKN66550.1"/>
    <property type="molecule type" value="Genomic_DNA"/>
</dbReference>
<dbReference type="InterPro" id="IPR003611">
    <property type="entry name" value="NUMOD3"/>
</dbReference>
<dbReference type="SUPFAM" id="SSF64496">
    <property type="entry name" value="DNA-binding domain of intron-encoded endonucleases"/>
    <property type="match status" value="1"/>
</dbReference>
<protein>
    <recommendedName>
        <fullName evidence="1">Nuclease associated modular domain-containing protein</fullName>
    </recommendedName>
</protein>
<dbReference type="Gene3D" id="1.10.10.60">
    <property type="entry name" value="Homeodomain-like"/>
    <property type="match status" value="1"/>
</dbReference>
<dbReference type="Pfam" id="PF07460">
    <property type="entry name" value="NUMOD3"/>
    <property type="match status" value="1"/>
</dbReference>
<name>A0A0F9SCF5_9ZZZZ</name>
<accession>A0A0F9SCF5</accession>
<comment type="caution">
    <text evidence="2">The sequence shown here is derived from an EMBL/GenBank/DDBJ whole genome shotgun (WGS) entry which is preliminary data.</text>
</comment>
<evidence type="ECO:0000259" key="1">
    <source>
        <dbReference type="Pfam" id="PF07460"/>
    </source>
</evidence>